<dbReference type="EMBL" id="JAEDAM010000070">
    <property type="protein sequence ID" value="MBS8122314.1"/>
    <property type="molecule type" value="Genomic_DNA"/>
</dbReference>
<organism evidence="1 2">
    <name type="scientific">Candidatus Vampirococcus lugosii</name>
    <dbReference type="NCBI Taxonomy" id="2789015"/>
    <lineage>
        <taxon>Bacteria</taxon>
        <taxon>Candidatus Absconditibacteriota</taxon>
        <taxon>Vampirococcus</taxon>
    </lineage>
</organism>
<evidence type="ECO:0000313" key="2">
    <source>
        <dbReference type="Proteomes" id="UP000680365"/>
    </source>
</evidence>
<proteinExistence type="predicted"/>
<reference evidence="1 2" key="1">
    <citation type="journal article" date="2021" name="Nat. Commun.">
        <title>Reductive evolution and unique predatory mode in the CPR bacterium Vampirococcus lugosii.</title>
        <authorList>
            <person name="Moreira D."/>
            <person name="Zivanovic Y."/>
            <person name="Lopez-Archilla A.I."/>
            <person name="Iniesto M."/>
            <person name="Lopez-Garcia P."/>
        </authorList>
    </citation>
    <scope>NUCLEOTIDE SEQUENCE [LARGE SCALE GENOMIC DNA]</scope>
    <source>
        <strain evidence="1">Chiprana</strain>
    </source>
</reference>
<protein>
    <submittedName>
        <fullName evidence="1">Uncharacterized protein</fullName>
    </submittedName>
</protein>
<accession>A0ABS5QPU8</accession>
<dbReference type="RefSeq" id="WP_213349757.1">
    <property type="nucleotide sequence ID" value="NZ_JAEDAM010000070.1"/>
</dbReference>
<dbReference type="Proteomes" id="UP000680365">
    <property type="component" value="Unassembled WGS sequence"/>
</dbReference>
<keyword evidence="2" id="KW-1185">Reference proteome</keyword>
<sequence length="85" mass="9895">MRKIYERLIYIEKKYEQLGLKFKFNLGRTTGIGQYNSFTFNGISGSEVDFMNGGYCPEWASKLTTQNKEKAFFSTLSTDFIANYF</sequence>
<evidence type="ECO:0000313" key="1">
    <source>
        <dbReference type="EMBL" id="MBS8122314.1"/>
    </source>
</evidence>
<comment type="caution">
    <text evidence="1">The sequence shown here is derived from an EMBL/GenBank/DDBJ whole genome shotgun (WGS) entry which is preliminary data.</text>
</comment>
<gene>
    <name evidence="1" type="ORF">VAMP_278n55</name>
</gene>
<name>A0ABS5QPU8_9BACT</name>